<name>A0AA38P3X5_9AGAR</name>
<evidence type="ECO:0000256" key="1">
    <source>
        <dbReference type="SAM" id="SignalP"/>
    </source>
</evidence>
<dbReference type="EMBL" id="MU806369">
    <property type="protein sequence ID" value="KAJ3835868.1"/>
    <property type="molecule type" value="Genomic_DNA"/>
</dbReference>
<proteinExistence type="predicted"/>
<organism evidence="2 3">
    <name type="scientific">Lentinula raphanica</name>
    <dbReference type="NCBI Taxonomy" id="153919"/>
    <lineage>
        <taxon>Eukaryota</taxon>
        <taxon>Fungi</taxon>
        <taxon>Dikarya</taxon>
        <taxon>Basidiomycota</taxon>
        <taxon>Agaricomycotina</taxon>
        <taxon>Agaricomycetes</taxon>
        <taxon>Agaricomycetidae</taxon>
        <taxon>Agaricales</taxon>
        <taxon>Marasmiineae</taxon>
        <taxon>Omphalotaceae</taxon>
        <taxon>Lentinula</taxon>
    </lineage>
</organism>
<dbReference type="AlphaFoldDB" id="A0AA38P3X5"/>
<protein>
    <recommendedName>
        <fullName evidence="4">BZIP domain-containing protein</fullName>
    </recommendedName>
</protein>
<feature type="signal peptide" evidence="1">
    <location>
        <begin position="1"/>
        <end position="25"/>
    </location>
</feature>
<sequence>MTRFALPIAIIIALLCGSVHFPTLAAPVAVSPLPSDPALESEVAVPSCVPPLGQGLQPVGGVQRSTFNAREPAAATNTVELNDKRNPHTTEVNFASLGTDGGVGTHNDGRGLSIFTLEPQMNAQAALERRELRRQKLRRRNLEQQKLIQQNTADAQIYEDRAKLMKRLVDALEECINILEQHTLDNIEFLSFVENTSRIKFEADHLRAEFQQRVASFTRHPPRSTDRAQEDSHSCDNFSLHVSQKLEKAANSLYEWHAFEAGEPSSYVNHNSENSMNFEVEVDQLKYWISDFESRAKYSKDHVSEEIVHYRPVSEDVSDHGLNQHTR</sequence>
<feature type="chain" id="PRO_5041389775" description="BZIP domain-containing protein" evidence="1">
    <location>
        <begin position="26"/>
        <end position="327"/>
    </location>
</feature>
<reference evidence="2" key="1">
    <citation type="submission" date="2022-08" db="EMBL/GenBank/DDBJ databases">
        <authorList>
            <consortium name="DOE Joint Genome Institute"/>
            <person name="Min B."/>
            <person name="Riley R."/>
            <person name="Sierra-Patev S."/>
            <person name="Naranjo-Ortiz M."/>
            <person name="Looney B."/>
            <person name="Konkel Z."/>
            <person name="Slot J.C."/>
            <person name="Sakamoto Y."/>
            <person name="Steenwyk J.L."/>
            <person name="Rokas A."/>
            <person name="Carro J."/>
            <person name="Camarero S."/>
            <person name="Ferreira P."/>
            <person name="Molpeceres G."/>
            <person name="Ruiz-Duenas F.J."/>
            <person name="Serrano A."/>
            <person name="Henrissat B."/>
            <person name="Drula E."/>
            <person name="Hughes K.W."/>
            <person name="Mata J.L."/>
            <person name="Ishikawa N.K."/>
            <person name="Vargas-Isla R."/>
            <person name="Ushijima S."/>
            <person name="Smith C.A."/>
            <person name="Ahrendt S."/>
            <person name="Andreopoulos W."/>
            <person name="He G."/>
            <person name="Labutti K."/>
            <person name="Lipzen A."/>
            <person name="Ng V."/>
            <person name="Sandor L."/>
            <person name="Barry K."/>
            <person name="Martinez A.T."/>
            <person name="Xiao Y."/>
            <person name="Gibbons J.G."/>
            <person name="Terashima K."/>
            <person name="Hibbett D.S."/>
            <person name="Grigoriev I.V."/>
        </authorList>
    </citation>
    <scope>NUCLEOTIDE SEQUENCE</scope>
    <source>
        <strain evidence="2">TFB9207</strain>
    </source>
</reference>
<evidence type="ECO:0000313" key="3">
    <source>
        <dbReference type="Proteomes" id="UP001163846"/>
    </source>
</evidence>
<evidence type="ECO:0000313" key="2">
    <source>
        <dbReference type="EMBL" id="KAJ3835868.1"/>
    </source>
</evidence>
<gene>
    <name evidence="2" type="ORF">F5878DRAFT_663480</name>
</gene>
<keyword evidence="3" id="KW-1185">Reference proteome</keyword>
<dbReference type="Proteomes" id="UP001163846">
    <property type="component" value="Unassembled WGS sequence"/>
</dbReference>
<comment type="caution">
    <text evidence="2">The sequence shown here is derived from an EMBL/GenBank/DDBJ whole genome shotgun (WGS) entry which is preliminary data.</text>
</comment>
<accession>A0AA38P3X5</accession>
<evidence type="ECO:0008006" key="4">
    <source>
        <dbReference type="Google" id="ProtNLM"/>
    </source>
</evidence>
<keyword evidence="1" id="KW-0732">Signal</keyword>